<keyword evidence="3" id="KW-1185">Reference proteome</keyword>
<feature type="compositionally biased region" description="Polar residues" evidence="1">
    <location>
        <begin position="96"/>
        <end position="106"/>
    </location>
</feature>
<sequence>MLWAPDADALVPVDLMSPHLVCPGMLKGPRRNLDTAGDVDELQGQFVVAAGGMTFPYKCRRPGVSSRPGAEFRGTRHVTPATGIAAAEGVWEPVSESGSQSRQLSPLSDPAVTVE</sequence>
<reference evidence="3" key="1">
    <citation type="journal article" date="2019" name="Int. J. Syst. Evol. Microbiol.">
        <title>The Global Catalogue of Microorganisms (GCM) 10K type strain sequencing project: providing services to taxonomists for standard genome sequencing and annotation.</title>
        <authorList>
            <consortium name="The Broad Institute Genomics Platform"/>
            <consortium name="The Broad Institute Genome Sequencing Center for Infectious Disease"/>
            <person name="Wu L."/>
            <person name="Ma J."/>
        </authorList>
    </citation>
    <scope>NUCLEOTIDE SEQUENCE [LARGE SCALE GENOMIC DNA]</scope>
    <source>
        <strain evidence="3">JCM 4737</strain>
    </source>
</reference>
<organism evidence="2 3">
    <name type="scientific">Streptomyces chryseus</name>
    <dbReference type="NCBI Taxonomy" id="68186"/>
    <lineage>
        <taxon>Bacteria</taxon>
        <taxon>Bacillati</taxon>
        <taxon>Actinomycetota</taxon>
        <taxon>Actinomycetes</taxon>
        <taxon>Kitasatosporales</taxon>
        <taxon>Streptomycetaceae</taxon>
        <taxon>Streptomyces</taxon>
    </lineage>
</organism>
<evidence type="ECO:0000256" key="1">
    <source>
        <dbReference type="SAM" id="MobiDB-lite"/>
    </source>
</evidence>
<gene>
    <name evidence="2" type="ORF">GCM10010346_52780</name>
</gene>
<comment type="caution">
    <text evidence="2">The sequence shown here is derived from an EMBL/GenBank/DDBJ whole genome shotgun (WGS) entry which is preliminary data.</text>
</comment>
<proteinExistence type="predicted"/>
<dbReference type="EMBL" id="BMVO01000022">
    <property type="protein sequence ID" value="GHB22535.1"/>
    <property type="molecule type" value="Genomic_DNA"/>
</dbReference>
<dbReference type="Proteomes" id="UP000599437">
    <property type="component" value="Unassembled WGS sequence"/>
</dbReference>
<name>A0ABQ3E0X5_9ACTN</name>
<protein>
    <submittedName>
        <fullName evidence="2">Uncharacterized protein</fullName>
    </submittedName>
</protein>
<evidence type="ECO:0000313" key="2">
    <source>
        <dbReference type="EMBL" id="GHB22535.1"/>
    </source>
</evidence>
<accession>A0ABQ3E0X5</accession>
<feature type="region of interest" description="Disordered" evidence="1">
    <location>
        <begin position="92"/>
        <end position="115"/>
    </location>
</feature>
<evidence type="ECO:0000313" key="3">
    <source>
        <dbReference type="Proteomes" id="UP000599437"/>
    </source>
</evidence>